<dbReference type="WBParaSite" id="PS1159_v2.g14814.t1">
    <property type="protein sequence ID" value="PS1159_v2.g14814.t1"/>
    <property type="gene ID" value="PS1159_v2.g14814"/>
</dbReference>
<reference evidence="2" key="1">
    <citation type="submission" date="2022-11" db="UniProtKB">
        <authorList>
            <consortium name="WormBaseParasite"/>
        </authorList>
    </citation>
    <scope>IDENTIFICATION</scope>
</reference>
<accession>A0AC35F898</accession>
<organism evidence="1 2">
    <name type="scientific">Panagrolaimus sp. PS1159</name>
    <dbReference type="NCBI Taxonomy" id="55785"/>
    <lineage>
        <taxon>Eukaryota</taxon>
        <taxon>Metazoa</taxon>
        <taxon>Ecdysozoa</taxon>
        <taxon>Nematoda</taxon>
        <taxon>Chromadorea</taxon>
        <taxon>Rhabditida</taxon>
        <taxon>Tylenchina</taxon>
        <taxon>Panagrolaimomorpha</taxon>
        <taxon>Panagrolaimoidea</taxon>
        <taxon>Panagrolaimidae</taxon>
        <taxon>Panagrolaimus</taxon>
    </lineage>
</organism>
<sequence length="210" mass="23945">MFSSMFTPLLNTVSDLTANIFKTSESSANISTLPTELLVKIFSNLDEKSLISVEGTCHGFKNIVQTHRYSMRPCNIGTLDIVIKDDEKIDYIKHSFIYTGTIHINRPLKYQGTSFKLDHAIINNLNIFFHQINENSISKLNLCKVKSKKINIKFMCPRSIETDLLLDEISAKISINQNKPKLQIFFMQEEHSSSISIVKCHSNDKLMSLL</sequence>
<evidence type="ECO:0000313" key="2">
    <source>
        <dbReference type="WBParaSite" id="PS1159_v2.g14814.t1"/>
    </source>
</evidence>
<name>A0AC35F898_9BILA</name>
<proteinExistence type="predicted"/>
<dbReference type="Proteomes" id="UP000887580">
    <property type="component" value="Unplaced"/>
</dbReference>
<evidence type="ECO:0000313" key="1">
    <source>
        <dbReference type="Proteomes" id="UP000887580"/>
    </source>
</evidence>
<protein>
    <submittedName>
        <fullName evidence="2">F-box domain-containing protein</fullName>
    </submittedName>
</protein>